<dbReference type="GO" id="GO:0016020">
    <property type="term" value="C:membrane"/>
    <property type="evidence" value="ECO:0007669"/>
    <property type="project" value="UniProtKB-SubCell"/>
</dbReference>
<gene>
    <name evidence="6" type="ORF">B0T22DRAFT_501804</name>
</gene>
<sequence>MSDSGLQPYKGGYYLWTYVPSLAAAIVFAVLFTGVTAAHCYRLWKSRLWFCIWFIIGGLMEIVGFCARASASSKTGQLIPYVIQNLFLLLPPVLFAATAYMILGRTIRSVNGERYSLVRVRWLTKVFVSGDALSFFIQGGAAGLMATGGNMQLGERLVVVGLLIQVVLFGCFCATAGVFHYRFQRYDVGAAAYGDGGPGGWRQSLYMLYAISALIMVRSVFRVIEYSLGHDGYPLTHEWTLYVFDSVLMFAAMVIFYVWNPSPDRYQQAELLNLEGVASSK</sequence>
<feature type="transmembrane region" description="Helical" evidence="5">
    <location>
        <begin position="82"/>
        <end position="103"/>
    </location>
</feature>
<dbReference type="PANTHER" id="PTHR31465">
    <property type="entry name" value="PROTEIN RTA1-RELATED"/>
    <property type="match status" value="1"/>
</dbReference>
<dbReference type="PANTHER" id="PTHR31465:SF27">
    <property type="entry name" value="DOMAIN PROTEIN, PUTATIVE (AFU_ORTHOLOGUE AFUA_3G01030)-RELATED"/>
    <property type="match status" value="1"/>
</dbReference>
<evidence type="ECO:0000256" key="4">
    <source>
        <dbReference type="ARBA" id="ARBA00023136"/>
    </source>
</evidence>
<keyword evidence="3 5" id="KW-1133">Transmembrane helix</keyword>
<feature type="transmembrane region" description="Helical" evidence="5">
    <location>
        <begin position="241"/>
        <end position="259"/>
    </location>
</feature>
<evidence type="ECO:0000313" key="7">
    <source>
        <dbReference type="Proteomes" id="UP001270362"/>
    </source>
</evidence>
<feature type="transmembrane region" description="Helical" evidence="5">
    <location>
        <begin position="204"/>
        <end position="221"/>
    </location>
</feature>
<keyword evidence="2 5" id="KW-0812">Transmembrane</keyword>
<feature type="transmembrane region" description="Helical" evidence="5">
    <location>
        <begin position="15"/>
        <end position="41"/>
    </location>
</feature>
<evidence type="ECO:0000256" key="1">
    <source>
        <dbReference type="ARBA" id="ARBA00004141"/>
    </source>
</evidence>
<evidence type="ECO:0000256" key="5">
    <source>
        <dbReference type="SAM" id="Phobius"/>
    </source>
</evidence>
<name>A0AAE0X0Y1_9PEZI</name>
<evidence type="ECO:0000256" key="3">
    <source>
        <dbReference type="ARBA" id="ARBA00022989"/>
    </source>
</evidence>
<proteinExistence type="predicted"/>
<keyword evidence="7" id="KW-1185">Reference proteome</keyword>
<protein>
    <submittedName>
        <fullName evidence="6">RTA1 like protein</fullName>
    </submittedName>
</protein>
<evidence type="ECO:0000256" key="2">
    <source>
        <dbReference type="ARBA" id="ARBA00022692"/>
    </source>
</evidence>
<feature type="transmembrane region" description="Helical" evidence="5">
    <location>
        <begin position="48"/>
        <end position="70"/>
    </location>
</feature>
<comment type="caution">
    <text evidence="6">The sequence shown here is derived from an EMBL/GenBank/DDBJ whole genome shotgun (WGS) entry which is preliminary data.</text>
</comment>
<reference evidence="6" key="2">
    <citation type="submission" date="2023-06" db="EMBL/GenBank/DDBJ databases">
        <authorList>
            <consortium name="Lawrence Berkeley National Laboratory"/>
            <person name="Haridas S."/>
            <person name="Hensen N."/>
            <person name="Bonometti L."/>
            <person name="Westerberg I."/>
            <person name="Brannstrom I.O."/>
            <person name="Guillou S."/>
            <person name="Cros-Aarteil S."/>
            <person name="Calhoun S."/>
            <person name="Kuo A."/>
            <person name="Mondo S."/>
            <person name="Pangilinan J."/>
            <person name="Riley R."/>
            <person name="Labutti K."/>
            <person name="Andreopoulos B."/>
            <person name="Lipzen A."/>
            <person name="Chen C."/>
            <person name="Yanf M."/>
            <person name="Daum C."/>
            <person name="Ng V."/>
            <person name="Clum A."/>
            <person name="Steindorff A."/>
            <person name="Ohm R."/>
            <person name="Martin F."/>
            <person name="Silar P."/>
            <person name="Natvig D."/>
            <person name="Lalanne C."/>
            <person name="Gautier V."/>
            <person name="Ament-Velasquez S.L."/>
            <person name="Kruys A."/>
            <person name="Hutchinson M.I."/>
            <person name="Powell A.J."/>
            <person name="Barry K."/>
            <person name="Miller A.N."/>
            <person name="Grigoriev I.V."/>
            <person name="Debuchy R."/>
            <person name="Gladieux P."/>
            <person name="Thoren M.H."/>
            <person name="Johannesson H."/>
        </authorList>
    </citation>
    <scope>NUCLEOTIDE SEQUENCE</scope>
    <source>
        <strain evidence="6">CBS 314.62</strain>
    </source>
</reference>
<dbReference type="Pfam" id="PF04479">
    <property type="entry name" value="RTA1"/>
    <property type="match status" value="1"/>
</dbReference>
<feature type="transmembrane region" description="Helical" evidence="5">
    <location>
        <begin position="157"/>
        <end position="183"/>
    </location>
</feature>
<dbReference type="InterPro" id="IPR007568">
    <property type="entry name" value="RTA1"/>
</dbReference>
<comment type="subcellular location">
    <subcellularLocation>
        <location evidence="1">Membrane</location>
        <topology evidence="1">Multi-pass membrane protein</topology>
    </subcellularLocation>
</comment>
<keyword evidence="4 5" id="KW-0472">Membrane</keyword>
<feature type="transmembrane region" description="Helical" evidence="5">
    <location>
        <begin position="123"/>
        <end position="145"/>
    </location>
</feature>
<dbReference type="Proteomes" id="UP001270362">
    <property type="component" value="Unassembled WGS sequence"/>
</dbReference>
<dbReference type="EMBL" id="JAULSO010000005">
    <property type="protein sequence ID" value="KAK3682407.1"/>
    <property type="molecule type" value="Genomic_DNA"/>
</dbReference>
<evidence type="ECO:0000313" key="6">
    <source>
        <dbReference type="EMBL" id="KAK3682407.1"/>
    </source>
</evidence>
<reference evidence="6" key="1">
    <citation type="journal article" date="2023" name="Mol. Phylogenet. Evol.">
        <title>Genome-scale phylogeny and comparative genomics of the fungal order Sordariales.</title>
        <authorList>
            <person name="Hensen N."/>
            <person name="Bonometti L."/>
            <person name="Westerberg I."/>
            <person name="Brannstrom I.O."/>
            <person name="Guillou S."/>
            <person name="Cros-Aarteil S."/>
            <person name="Calhoun S."/>
            <person name="Haridas S."/>
            <person name="Kuo A."/>
            <person name="Mondo S."/>
            <person name="Pangilinan J."/>
            <person name="Riley R."/>
            <person name="LaButti K."/>
            <person name="Andreopoulos B."/>
            <person name="Lipzen A."/>
            <person name="Chen C."/>
            <person name="Yan M."/>
            <person name="Daum C."/>
            <person name="Ng V."/>
            <person name="Clum A."/>
            <person name="Steindorff A."/>
            <person name="Ohm R.A."/>
            <person name="Martin F."/>
            <person name="Silar P."/>
            <person name="Natvig D.O."/>
            <person name="Lalanne C."/>
            <person name="Gautier V."/>
            <person name="Ament-Velasquez S.L."/>
            <person name="Kruys A."/>
            <person name="Hutchinson M.I."/>
            <person name="Powell A.J."/>
            <person name="Barry K."/>
            <person name="Miller A.N."/>
            <person name="Grigoriev I.V."/>
            <person name="Debuchy R."/>
            <person name="Gladieux P."/>
            <person name="Hiltunen Thoren M."/>
            <person name="Johannesson H."/>
        </authorList>
    </citation>
    <scope>NUCLEOTIDE SEQUENCE</scope>
    <source>
        <strain evidence="6">CBS 314.62</strain>
    </source>
</reference>
<organism evidence="6 7">
    <name type="scientific">Podospora appendiculata</name>
    <dbReference type="NCBI Taxonomy" id="314037"/>
    <lineage>
        <taxon>Eukaryota</taxon>
        <taxon>Fungi</taxon>
        <taxon>Dikarya</taxon>
        <taxon>Ascomycota</taxon>
        <taxon>Pezizomycotina</taxon>
        <taxon>Sordariomycetes</taxon>
        <taxon>Sordariomycetidae</taxon>
        <taxon>Sordariales</taxon>
        <taxon>Podosporaceae</taxon>
        <taxon>Podospora</taxon>
    </lineage>
</organism>
<dbReference type="AlphaFoldDB" id="A0AAE0X0Y1"/>
<accession>A0AAE0X0Y1</accession>